<reference evidence="1" key="1">
    <citation type="submission" date="2022-08" db="EMBL/GenBank/DDBJ databases">
        <title>Genome Sequence of Lecanicillium fungicola.</title>
        <authorList>
            <person name="Buettner E."/>
        </authorList>
    </citation>
    <scope>NUCLEOTIDE SEQUENCE</scope>
    <source>
        <strain evidence="1">Babe33</strain>
    </source>
</reference>
<proteinExistence type="predicted"/>
<gene>
    <name evidence="1" type="ORF">NQ176_g10122</name>
</gene>
<dbReference type="EMBL" id="JANJQO010002605">
    <property type="protein sequence ID" value="KAJ2966502.1"/>
    <property type="molecule type" value="Genomic_DNA"/>
</dbReference>
<name>A0ACC1MHL9_9HYPO</name>
<sequence length="161" mass="18570">MSSYGDRTEQPTTYHGNCHCGLIMFTVTLPNPLNQSLITSCNCSICTRNGYLIVATKTENITWYAGEALLRTYRFGNRNRVHKFCHQCGTSVLMDGSEDKRAIFQDKTFLNIRTFVGIEEQLPTLSFGVTNGRGRRKQYEEPWEKVHEEMLRAEEETRRCC</sequence>
<accession>A0ACC1MHL9</accession>
<evidence type="ECO:0000313" key="2">
    <source>
        <dbReference type="Proteomes" id="UP001143910"/>
    </source>
</evidence>
<dbReference type="Proteomes" id="UP001143910">
    <property type="component" value="Unassembled WGS sequence"/>
</dbReference>
<comment type="caution">
    <text evidence="1">The sequence shown here is derived from an EMBL/GenBank/DDBJ whole genome shotgun (WGS) entry which is preliminary data.</text>
</comment>
<keyword evidence="2" id="KW-1185">Reference proteome</keyword>
<evidence type="ECO:0000313" key="1">
    <source>
        <dbReference type="EMBL" id="KAJ2966502.1"/>
    </source>
</evidence>
<protein>
    <submittedName>
        <fullName evidence="1">Uncharacterized protein</fullName>
    </submittedName>
</protein>
<organism evidence="1 2">
    <name type="scientific">Zarea fungicola</name>
    <dbReference type="NCBI Taxonomy" id="93591"/>
    <lineage>
        <taxon>Eukaryota</taxon>
        <taxon>Fungi</taxon>
        <taxon>Dikarya</taxon>
        <taxon>Ascomycota</taxon>
        <taxon>Pezizomycotina</taxon>
        <taxon>Sordariomycetes</taxon>
        <taxon>Hypocreomycetidae</taxon>
        <taxon>Hypocreales</taxon>
        <taxon>Cordycipitaceae</taxon>
        <taxon>Zarea</taxon>
    </lineage>
</organism>